<sequence length="360" mass="41627">MKRIIFLDWLRIFSFSSVLIGHKFYPILLGFSNDDSVHESLRFLIKLILPLCFAGGAGVVVFFLVSGYVITHVLQTEQPLEFLVKRIFRIYPLYIFAVLLQYSLLYSAHPGIINLQIIIPQLLLVGDFFQTPYSLSGVEWTLRVEVLFYLFMFTLRYFKIIGQYEYALPGVLAIAALIIGNLPTTPHAEYLAIGYLNIYGPFLFLGAFFWMYENKKVSFAQMSLFTGFIFIQHWHLIATINPGWRHVHFAGLAFLIFLAVWTARDKLFFNRLILFISELTYSVYLMHNWLFDHIKQWTIAGGLFQHNRYALIMLIAICAVLVKAIEKPGIKLGRVLIRRLKTTTPSYYTGAEEALINAKY</sequence>
<dbReference type="GO" id="GO:0016747">
    <property type="term" value="F:acyltransferase activity, transferring groups other than amino-acyl groups"/>
    <property type="evidence" value="ECO:0007669"/>
    <property type="project" value="InterPro"/>
</dbReference>
<organism evidence="3 4">
    <name type="scientific">Legionella nautarum</name>
    <dbReference type="NCBI Taxonomy" id="45070"/>
    <lineage>
        <taxon>Bacteria</taxon>
        <taxon>Pseudomonadati</taxon>
        <taxon>Pseudomonadota</taxon>
        <taxon>Gammaproteobacteria</taxon>
        <taxon>Legionellales</taxon>
        <taxon>Legionellaceae</taxon>
        <taxon>Legionella</taxon>
    </lineage>
</organism>
<feature type="transmembrane region" description="Helical" evidence="1">
    <location>
        <begin position="190"/>
        <end position="212"/>
    </location>
</feature>
<keyword evidence="1" id="KW-1133">Transmembrane helix</keyword>
<dbReference type="OrthoDB" id="9767863at2"/>
<feature type="transmembrane region" description="Helical" evidence="1">
    <location>
        <begin position="91"/>
        <end position="113"/>
    </location>
</feature>
<protein>
    <submittedName>
        <fullName evidence="3">Acyltransferase</fullName>
    </submittedName>
</protein>
<reference evidence="3 4" key="1">
    <citation type="submission" date="2015-11" db="EMBL/GenBank/DDBJ databases">
        <title>Genomic analysis of 38 Legionella species identifies large and diverse effector repertoires.</title>
        <authorList>
            <person name="Burstein D."/>
            <person name="Amaro F."/>
            <person name="Zusman T."/>
            <person name="Lifshitz Z."/>
            <person name="Cohen O."/>
            <person name="Gilbert J.A."/>
            <person name="Pupko T."/>
            <person name="Shuman H.A."/>
            <person name="Segal G."/>
        </authorList>
    </citation>
    <scope>NUCLEOTIDE SEQUENCE [LARGE SCALE GENOMIC DNA]</scope>
    <source>
        <strain evidence="3 4">ATCC 49506</strain>
    </source>
</reference>
<comment type="caution">
    <text evidence="3">The sequence shown here is derived from an EMBL/GenBank/DDBJ whole genome shotgun (WGS) entry which is preliminary data.</text>
</comment>
<feature type="transmembrane region" description="Helical" evidence="1">
    <location>
        <begin position="166"/>
        <end position="184"/>
    </location>
</feature>
<evidence type="ECO:0000259" key="2">
    <source>
        <dbReference type="Pfam" id="PF01757"/>
    </source>
</evidence>
<feature type="transmembrane region" description="Helical" evidence="1">
    <location>
        <begin position="12"/>
        <end position="31"/>
    </location>
</feature>
<evidence type="ECO:0000313" key="4">
    <source>
        <dbReference type="Proteomes" id="UP000054725"/>
    </source>
</evidence>
<dbReference type="Proteomes" id="UP000054725">
    <property type="component" value="Unassembled WGS sequence"/>
</dbReference>
<dbReference type="RefSeq" id="WP_058503386.1">
    <property type="nucleotide sequence ID" value="NZ_CAAAIF010000019.1"/>
</dbReference>
<dbReference type="InterPro" id="IPR050879">
    <property type="entry name" value="Acyltransferase_3"/>
</dbReference>
<feature type="transmembrane region" description="Helical" evidence="1">
    <location>
        <begin position="43"/>
        <end position="70"/>
    </location>
</feature>
<evidence type="ECO:0000313" key="3">
    <source>
        <dbReference type="EMBL" id="KTD39102.1"/>
    </source>
</evidence>
<dbReference type="Pfam" id="PF01757">
    <property type="entry name" value="Acyl_transf_3"/>
    <property type="match status" value="1"/>
</dbReference>
<dbReference type="STRING" id="45070.Lnau_0301"/>
<dbReference type="InterPro" id="IPR002656">
    <property type="entry name" value="Acyl_transf_3_dom"/>
</dbReference>
<dbReference type="AlphaFoldDB" id="A0A0W0X3E4"/>
<dbReference type="EMBL" id="LNYO01000003">
    <property type="protein sequence ID" value="KTD39102.1"/>
    <property type="molecule type" value="Genomic_DNA"/>
</dbReference>
<keyword evidence="1" id="KW-0472">Membrane</keyword>
<evidence type="ECO:0000256" key="1">
    <source>
        <dbReference type="SAM" id="Phobius"/>
    </source>
</evidence>
<dbReference type="PATRIC" id="fig|45070.6.peg.312"/>
<keyword evidence="3" id="KW-0808">Transferase</keyword>
<feature type="transmembrane region" description="Helical" evidence="1">
    <location>
        <begin position="243"/>
        <end position="261"/>
    </location>
</feature>
<gene>
    <name evidence="3" type="ORF">Lnau_0301</name>
</gene>
<feature type="transmembrane region" description="Helical" evidence="1">
    <location>
        <begin position="268"/>
        <end position="287"/>
    </location>
</feature>
<feature type="domain" description="Acyltransferase 3" evidence="2">
    <location>
        <begin position="5"/>
        <end position="321"/>
    </location>
</feature>
<proteinExistence type="predicted"/>
<name>A0A0W0X3E4_9GAMM</name>
<feature type="transmembrane region" description="Helical" evidence="1">
    <location>
        <begin position="307"/>
        <end position="325"/>
    </location>
</feature>
<keyword evidence="3" id="KW-0012">Acyltransferase</keyword>
<keyword evidence="4" id="KW-1185">Reference proteome</keyword>
<dbReference type="PANTHER" id="PTHR23028">
    <property type="entry name" value="ACETYLTRANSFERASE"/>
    <property type="match status" value="1"/>
</dbReference>
<accession>A0A0W0X3E4</accession>
<keyword evidence="1" id="KW-0812">Transmembrane</keyword>